<proteinExistence type="predicted"/>
<comment type="caution">
    <text evidence="2">The sequence shown here is derived from an EMBL/GenBank/DDBJ whole genome shotgun (WGS) entry which is preliminary data.</text>
</comment>
<evidence type="ECO:0000313" key="2">
    <source>
        <dbReference type="EMBL" id="KAA2224620.1"/>
    </source>
</evidence>
<dbReference type="RefSeq" id="WP_149833541.1">
    <property type="nucleotide sequence ID" value="NZ_VUNZ01000001.1"/>
</dbReference>
<organism evidence="2 3">
    <name type="scientific">Chryseobacterium sediminis</name>
    <dbReference type="NCBI Taxonomy" id="1679494"/>
    <lineage>
        <taxon>Bacteria</taxon>
        <taxon>Pseudomonadati</taxon>
        <taxon>Bacteroidota</taxon>
        <taxon>Flavobacteriia</taxon>
        <taxon>Flavobacteriales</taxon>
        <taxon>Weeksellaceae</taxon>
        <taxon>Chryseobacterium group</taxon>
        <taxon>Chryseobacterium</taxon>
    </lineage>
</organism>
<feature type="chain" id="PRO_5022669114" evidence="1">
    <location>
        <begin position="21"/>
        <end position="319"/>
    </location>
</feature>
<reference evidence="2 3" key="1">
    <citation type="journal article" date="2015" name="Int. J. Syst. Evol. Microbiol.">
        <title>Chryseobacterium sediminis sp. nov., isolated from a river sediment.</title>
        <authorList>
            <person name="Kampfer P."/>
            <person name="Busse H.J."/>
            <person name="McInroy J.A."/>
            <person name="Glaeser S.P."/>
        </authorList>
    </citation>
    <scope>NUCLEOTIDE SEQUENCE [LARGE SCALE GENOMIC DNA]</scope>
    <source>
        <strain evidence="2 3">IMT-174</strain>
    </source>
</reference>
<keyword evidence="1" id="KW-0732">Signal</keyword>
<gene>
    <name evidence="2" type="ORF">FW780_10550</name>
</gene>
<evidence type="ECO:0000256" key="1">
    <source>
        <dbReference type="SAM" id="SignalP"/>
    </source>
</evidence>
<dbReference type="AlphaFoldDB" id="A0A5B2UDR7"/>
<name>A0A5B2UDR7_9FLAO</name>
<accession>A0A5B2UDR7</accession>
<dbReference type="Proteomes" id="UP000323082">
    <property type="component" value="Unassembled WGS sequence"/>
</dbReference>
<dbReference type="EMBL" id="VUNZ01000001">
    <property type="protein sequence ID" value="KAA2224620.1"/>
    <property type="molecule type" value="Genomic_DNA"/>
</dbReference>
<evidence type="ECO:0000313" key="3">
    <source>
        <dbReference type="Proteomes" id="UP000323082"/>
    </source>
</evidence>
<sequence length="319" mass="36063">MKTKILLLFLLFTIMLSAQTTIDELQKIQEAKLSKNKFSDNIYDPINFTTITERLPKTNGSNTTYKFMLAAGLDYIKKGSQIHIDFDRKFIDVLGSSGCNLQVLAYIQRKDKTIKPLNVFGFTVVEEKVENADFMKNGNVQNSKDVKYLYTVNVNKTNGESYSGEINLAWEEISDEDKIILHITNKAKNNIGFTMVLVYDDFGWKQNPTGGFSFVKIAEKGFTEFSPAASIGYVFRFQPRRSSYFWGHFLSPSFGPMLHVFQNNENTTIGAGLSLSTFYNTVSFGGGWTINGVNHGKPYFSIGLNFIESYNTLTSLLKK</sequence>
<feature type="signal peptide" evidence="1">
    <location>
        <begin position="1"/>
        <end position="20"/>
    </location>
</feature>
<dbReference type="OrthoDB" id="1413778at2"/>
<protein>
    <submittedName>
        <fullName evidence="2">Uncharacterized protein</fullName>
    </submittedName>
</protein>